<keyword evidence="2" id="KW-0813">Transport</keyword>
<keyword evidence="7" id="KW-1185">Reference proteome</keyword>
<keyword evidence="4 6" id="KW-0067">ATP-binding</keyword>
<evidence type="ECO:0000313" key="6">
    <source>
        <dbReference type="EMBL" id="GAB94216.1"/>
    </source>
</evidence>
<dbReference type="SMART" id="SM00382">
    <property type="entry name" value="AAA"/>
    <property type="match status" value="1"/>
</dbReference>
<evidence type="ECO:0000313" key="7">
    <source>
        <dbReference type="Proteomes" id="UP000008366"/>
    </source>
</evidence>
<evidence type="ECO:0000259" key="5">
    <source>
        <dbReference type="PROSITE" id="PS50893"/>
    </source>
</evidence>
<organism evidence="6 7">
    <name type="scientific">Kineosphaera limosa NBRC 100340</name>
    <dbReference type="NCBI Taxonomy" id="1184609"/>
    <lineage>
        <taxon>Bacteria</taxon>
        <taxon>Bacillati</taxon>
        <taxon>Actinomycetota</taxon>
        <taxon>Actinomycetes</taxon>
        <taxon>Micrococcales</taxon>
        <taxon>Dermatophilaceae</taxon>
        <taxon>Kineosphaera</taxon>
    </lineage>
</organism>
<dbReference type="InterPro" id="IPR017871">
    <property type="entry name" value="ABC_transporter-like_CS"/>
</dbReference>
<dbReference type="PROSITE" id="PS00211">
    <property type="entry name" value="ABC_TRANSPORTER_1"/>
    <property type="match status" value="1"/>
</dbReference>
<comment type="caution">
    <text evidence="6">The sequence shown here is derived from an EMBL/GenBank/DDBJ whole genome shotgun (WGS) entry which is preliminary data.</text>
</comment>
<evidence type="ECO:0000256" key="2">
    <source>
        <dbReference type="ARBA" id="ARBA00022448"/>
    </source>
</evidence>
<evidence type="ECO:0000256" key="1">
    <source>
        <dbReference type="ARBA" id="ARBA00005417"/>
    </source>
</evidence>
<evidence type="ECO:0000256" key="4">
    <source>
        <dbReference type="ARBA" id="ARBA00022840"/>
    </source>
</evidence>
<dbReference type="STRING" id="1184609.KILIM_004_00050"/>
<comment type="similarity">
    <text evidence="1">Belongs to the ABC transporter superfamily.</text>
</comment>
<keyword evidence="3" id="KW-0547">Nucleotide-binding</keyword>
<dbReference type="InterPro" id="IPR003439">
    <property type="entry name" value="ABC_transporter-like_ATP-bd"/>
</dbReference>
<dbReference type="OrthoDB" id="9804819at2"/>
<dbReference type="AlphaFoldDB" id="K6WK97"/>
<dbReference type="RefSeq" id="WP_006590749.1">
    <property type="nucleotide sequence ID" value="NZ_BAHD01000004.1"/>
</dbReference>
<dbReference type="GO" id="GO:0016887">
    <property type="term" value="F:ATP hydrolysis activity"/>
    <property type="evidence" value="ECO:0007669"/>
    <property type="project" value="InterPro"/>
</dbReference>
<evidence type="ECO:0000256" key="3">
    <source>
        <dbReference type="ARBA" id="ARBA00022741"/>
    </source>
</evidence>
<dbReference type="Proteomes" id="UP000008366">
    <property type="component" value="Unassembled WGS sequence"/>
</dbReference>
<name>K6WK97_9MICO</name>
<gene>
    <name evidence="6" type="ORF">KILIM_004_00050</name>
</gene>
<dbReference type="Pfam" id="PF00005">
    <property type="entry name" value="ABC_tran"/>
    <property type="match status" value="1"/>
</dbReference>
<dbReference type="InterPro" id="IPR003593">
    <property type="entry name" value="AAA+_ATPase"/>
</dbReference>
<dbReference type="eggNOG" id="COG1131">
    <property type="taxonomic scope" value="Bacteria"/>
</dbReference>
<reference evidence="6 7" key="1">
    <citation type="submission" date="2012-08" db="EMBL/GenBank/DDBJ databases">
        <title>Whole genome shotgun sequence of Kineosphaera limosa NBRC 100340.</title>
        <authorList>
            <person name="Yoshida I."/>
            <person name="Isaki S."/>
            <person name="Hosoyama A."/>
            <person name="Tsuchikane K."/>
            <person name="Katsumata H."/>
            <person name="Ando Y."/>
            <person name="Ohji S."/>
            <person name="Hamada M."/>
            <person name="Tamura T."/>
            <person name="Yamazoe A."/>
            <person name="Yamazaki S."/>
            <person name="Fujita N."/>
        </authorList>
    </citation>
    <scope>NUCLEOTIDE SEQUENCE [LARGE SCALE GENOMIC DNA]</scope>
    <source>
        <strain evidence="6 7">NBRC 100340</strain>
    </source>
</reference>
<proteinExistence type="inferred from homology"/>
<dbReference type="PANTHER" id="PTHR43335">
    <property type="entry name" value="ABC TRANSPORTER, ATP-BINDING PROTEIN"/>
    <property type="match status" value="1"/>
</dbReference>
<dbReference type="Gene3D" id="3.40.50.300">
    <property type="entry name" value="P-loop containing nucleotide triphosphate hydrolases"/>
    <property type="match status" value="1"/>
</dbReference>
<dbReference type="SUPFAM" id="SSF52540">
    <property type="entry name" value="P-loop containing nucleoside triphosphate hydrolases"/>
    <property type="match status" value="1"/>
</dbReference>
<feature type="domain" description="ABC transporter" evidence="5">
    <location>
        <begin position="10"/>
        <end position="232"/>
    </location>
</feature>
<dbReference type="PANTHER" id="PTHR43335:SF2">
    <property type="entry name" value="ABC TRANSPORTER, ATP-BINDING PROTEIN"/>
    <property type="match status" value="1"/>
</dbReference>
<dbReference type="PROSITE" id="PS50893">
    <property type="entry name" value="ABC_TRANSPORTER_2"/>
    <property type="match status" value="1"/>
</dbReference>
<dbReference type="InterPro" id="IPR027417">
    <property type="entry name" value="P-loop_NTPase"/>
</dbReference>
<dbReference type="GO" id="GO:0005524">
    <property type="term" value="F:ATP binding"/>
    <property type="evidence" value="ECO:0007669"/>
    <property type="project" value="UniProtKB-KW"/>
</dbReference>
<sequence>MVTGAASEHIDINDVSFTYPRRSIPALDMVNAHWPRGVTALLGANGSGKTTLMTIVAGLRRPTSGEVSAADGTAQSVGYLPQDAGWPPSFTVGELLEYTVWWRRVPRNQRSTACRRAAEAVGLGHRERAKIGELSGGQRRRAMIAQAMVHSPRLLILDEPTAGLDPEQRVGVRETLASLKDTTTVIISTHIIDDVDRICDHVTVLNDGASVFDGDVAAFLSPGGTPASRDDGRSRMERSYLQVLADARASGTQR</sequence>
<dbReference type="EMBL" id="BAHD01000004">
    <property type="protein sequence ID" value="GAB94216.1"/>
    <property type="molecule type" value="Genomic_DNA"/>
</dbReference>
<protein>
    <submittedName>
        <fullName evidence="6">Putative ABC transporter ATP-binding protein</fullName>
    </submittedName>
</protein>
<accession>K6WK97</accession>